<dbReference type="CDD" id="cd00056">
    <property type="entry name" value="ENDO3c"/>
    <property type="match status" value="1"/>
</dbReference>
<dbReference type="GO" id="GO:0006298">
    <property type="term" value="P:mismatch repair"/>
    <property type="evidence" value="ECO:0007669"/>
    <property type="project" value="TreeGrafter"/>
</dbReference>
<dbReference type="Pfam" id="PF14815">
    <property type="entry name" value="NUDIX_4"/>
    <property type="match status" value="1"/>
</dbReference>
<evidence type="ECO:0000313" key="16">
    <source>
        <dbReference type="EMBL" id="RLQ87470.1"/>
    </source>
</evidence>
<dbReference type="InterPro" id="IPR023170">
    <property type="entry name" value="HhH_base_excis_C"/>
</dbReference>
<evidence type="ECO:0000313" key="17">
    <source>
        <dbReference type="Proteomes" id="UP000281094"/>
    </source>
</evidence>
<evidence type="ECO:0000256" key="2">
    <source>
        <dbReference type="ARBA" id="ARBA00002933"/>
    </source>
</evidence>
<evidence type="ECO:0000256" key="7">
    <source>
        <dbReference type="ARBA" id="ARBA00022723"/>
    </source>
</evidence>
<dbReference type="SUPFAM" id="SSF48150">
    <property type="entry name" value="DNA-glycosylase"/>
    <property type="match status" value="1"/>
</dbReference>
<comment type="caution">
    <text evidence="16">The sequence shown here is derived from an EMBL/GenBank/DDBJ whole genome shotgun (WGS) entry which is preliminary data.</text>
</comment>
<evidence type="ECO:0000256" key="14">
    <source>
        <dbReference type="RuleBase" id="RU365096"/>
    </source>
</evidence>
<keyword evidence="11" id="KW-0411">Iron-sulfur</keyword>
<dbReference type="InterPro" id="IPR029119">
    <property type="entry name" value="MutY_C"/>
</dbReference>
<dbReference type="GO" id="GO:0006284">
    <property type="term" value="P:base-excision repair"/>
    <property type="evidence" value="ECO:0007669"/>
    <property type="project" value="UniProtKB-UniRule"/>
</dbReference>
<keyword evidence="10 14" id="KW-0408">Iron</keyword>
<evidence type="ECO:0000256" key="8">
    <source>
        <dbReference type="ARBA" id="ARBA00022763"/>
    </source>
</evidence>
<keyword evidence="13 14" id="KW-0326">Glycosidase</keyword>
<dbReference type="InterPro" id="IPR003651">
    <property type="entry name" value="Endonuclease3_FeS-loop_motif"/>
</dbReference>
<dbReference type="GO" id="GO:0000701">
    <property type="term" value="F:purine-specific mismatch base pair DNA N-glycosylase activity"/>
    <property type="evidence" value="ECO:0007669"/>
    <property type="project" value="UniProtKB-EC"/>
</dbReference>
<dbReference type="SUPFAM" id="SSF55811">
    <property type="entry name" value="Nudix"/>
    <property type="match status" value="1"/>
</dbReference>
<comment type="function">
    <text evidence="2">Adenine glycosylase active on G-A mispairs. MutY also corrects error-prone DNA synthesis past GO lesions which are due to the oxidatively damaged form of guanine: 7,8-dihydro-8-oxoguanine (8-oxo-dGTP).</text>
</comment>
<evidence type="ECO:0000256" key="4">
    <source>
        <dbReference type="ARBA" id="ARBA00012045"/>
    </source>
</evidence>
<dbReference type="PANTHER" id="PTHR42944">
    <property type="entry name" value="ADENINE DNA GLYCOSYLASE"/>
    <property type="match status" value="1"/>
</dbReference>
<evidence type="ECO:0000256" key="1">
    <source>
        <dbReference type="ARBA" id="ARBA00000843"/>
    </source>
</evidence>
<dbReference type="GO" id="GO:0034039">
    <property type="term" value="F:8-oxo-7,8-dihydroguanine DNA N-glycosylase activity"/>
    <property type="evidence" value="ECO:0007669"/>
    <property type="project" value="TreeGrafter"/>
</dbReference>
<name>A0A3L7JAF5_9HYPH</name>
<dbReference type="InterPro" id="IPR044298">
    <property type="entry name" value="MIG/MutY"/>
</dbReference>
<keyword evidence="8 14" id="KW-0227">DNA damage</keyword>
<feature type="domain" description="HhH-GPD" evidence="15">
    <location>
        <begin position="63"/>
        <end position="210"/>
    </location>
</feature>
<protein>
    <recommendedName>
        <fullName evidence="5 14">Adenine DNA glycosylase</fullName>
        <ecNumber evidence="4 14">3.2.2.31</ecNumber>
    </recommendedName>
</protein>
<dbReference type="PANTHER" id="PTHR42944:SF1">
    <property type="entry name" value="ADENINE DNA GLYCOSYLASE"/>
    <property type="match status" value="1"/>
</dbReference>
<evidence type="ECO:0000256" key="13">
    <source>
        <dbReference type="ARBA" id="ARBA00023295"/>
    </source>
</evidence>
<evidence type="ECO:0000256" key="10">
    <source>
        <dbReference type="ARBA" id="ARBA00023004"/>
    </source>
</evidence>
<keyword evidence="12" id="KW-0234">DNA repair</keyword>
<dbReference type="CDD" id="cd03431">
    <property type="entry name" value="NUDIX_DNA_Glycosylase_C-MutY"/>
    <property type="match status" value="1"/>
</dbReference>
<keyword evidence="9" id="KW-0378">Hydrolase</keyword>
<evidence type="ECO:0000259" key="15">
    <source>
        <dbReference type="SMART" id="SM00478"/>
    </source>
</evidence>
<dbReference type="Pfam" id="PF00730">
    <property type="entry name" value="HhH-GPD"/>
    <property type="match status" value="1"/>
</dbReference>
<dbReference type="SMART" id="SM00525">
    <property type="entry name" value="FES"/>
    <property type="match status" value="1"/>
</dbReference>
<dbReference type="Pfam" id="PF10576">
    <property type="entry name" value="EndIII_4Fe-2S"/>
    <property type="match status" value="1"/>
</dbReference>
<dbReference type="EMBL" id="RCWN01000001">
    <property type="protein sequence ID" value="RLQ87470.1"/>
    <property type="molecule type" value="Genomic_DNA"/>
</dbReference>
<dbReference type="InterPro" id="IPR015797">
    <property type="entry name" value="NUDIX_hydrolase-like_dom_sf"/>
</dbReference>
<evidence type="ECO:0000256" key="12">
    <source>
        <dbReference type="ARBA" id="ARBA00023204"/>
    </source>
</evidence>
<dbReference type="Proteomes" id="UP000281094">
    <property type="component" value="Unassembled WGS sequence"/>
</dbReference>
<accession>A0A3L7JAF5</accession>
<dbReference type="InterPro" id="IPR011257">
    <property type="entry name" value="DNA_glycosylase"/>
</dbReference>
<dbReference type="Gene3D" id="3.90.79.10">
    <property type="entry name" value="Nucleoside Triphosphate Pyrophosphohydrolase"/>
    <property type="match status" value="1"/>
</dbReference>
<dbReference type="PROSITE" id="PS00764">
    <property type="entry name" value="ENDONUCLEASE_III_1"/>
    <property type="match status" value="1"/>
</dbReference>
<dbReference type="GO" id="GO:0032357">
    <property type="term" value="F:oxidized purine DNA binding"/>
    <property type="evidence" value="ECO:0007669"/>
    <property type="project" value="TreeGrafter"/>
</dbReference>
<organism evidence="16 17">
    <name type="scientific">Notoacmeibacter ruber</name>
    <dbReference type="NCBI Taxonomy" id="2670375"/>
    <lineage>
        <taxon>Bacteria</taxon>
        <taxon>Pseudomonadati</taxon>
        <taxon>Pseudomonadota</taxon>
        <taxon>Alphaproteobacteria</taxon>
        <taxon>Hyphomicrobiales</taxon>
        <taxon>Notoacmeibacteraceae</taxon>
        <taxon>Notoacmeibacter</taxon>
    </lineage>
</organism>
<dbReference type="Gene3D" id="1.10.340.30">
    <property type="entry name" value="Hypothetical protein, domain 2"/>
    <property type="match status" value="1"/>
</dbReference>
<keyword evidence="6" id="KW-0004">4Fe-4S</keyword>
<dbReference type="InterPro" id="IPR004035">
    <property type="entry name" value="Endouclease-III_FeS-bd_BS"/>
</dbReference>
<dbReference type="GO" id="GO:0035485">
    <property type="term" value="F:adenine/guanine mispair binding"/>
    <property type="evidence" value="ECO:0007669"/>
    <property type="project" value="TreeGrafter"/>
</dbReference>
<dbReference type="GO" id="GO:0051539">
    <property type="term" value="F:4 iron, 4 sulfur cluster binding"/>
    <property type="evidence" value="ECO:0007669"/>
    <property type="project" value="UniProtKB-UniRule"/>
</dbReference>
<dbReference type="InterPro" id="IPR003265">
    <property type="entry name" value="HhH-GPD_domain"/>
</dbReference>
<dbReference type="EC" id="3.2.2.31" evidence="4 14"/>
<evidence type="ECO:0000256" key="3">
    <source>
        <dbReference type="ARBA" id="ARBA00008343"/>
    </source>
</evidence>
<evidence type="ECO:0000256" key="11">
    <source>
        <dbReference type="ARBA" id="ARBA00023014"/>
    </source>
</evidence>
<evidence type="ECO:0000256" key="6">
    <source>
        <dbReference type="ARBA" id="ARBA00022485"/>
    </source>
</evidence>
<dbReference type="Gene3D" id="1.10.1670.10">
    <property type="entry name" value="Helix-hairpin-Helix base-excision DNA repair enzymes (C-terminal)"/>
    <property type="match status" value="1"/>
</dbReference>
<keyword evidence="7" id="KW-0479">Metal-binding</keyword>
<reference evidence="16 17" key="1">
    <citation type="submission" date="2018-10" db="EMBL/GenBank/DDBJ databases">
        <title>Notoacmeibacter sp. M2BS9Y-3-1, whole genome shotgun sequence.</title>
        <authorList>
            <person name="Tuo L."/>
        </authorList>
    </citation>
    <scope>NUCLEOTIDE SEQUENCE [LARGE SCALE GENOMIC DNA]</scope>
    <source>
        <strain evidence="16 17">M2BS9Y-3-1</strain>
    </source>
</reference>
<comment type="cofactor">
    <cofactor evidence="14">
        <name>[4Fe-4S] cluster</name>
        <dbReference type="ChEBI" id="CHEBI:49883"/>
    </cofactor>
    <text evidence="14">Binds 1 [4Fe-4S] cluster.</text>
</comment>
<proteinExistence type="inferred from homology"/>
<sequence length="376" mass="40140">MASSRQVAEMSDNAKAFDSRMIAPALLDWYDRHARDLPWRTGPEALRNGVRPDPYRVWLSEVMLQQTTVAAVKSYYRRFTVTWPTVESLAAAADDDVMAAWAGLGYYSRARNLIAAARKVAEASGFPGNAEGLRALPGVGEYTSNAIAAIAYGEAVPVVDGNVERVVSRLLALAEPVKSAKSLIRETVAAMTPLDRPGDFAQAMMDLGATICTPKRPACVLCPINDRCTAFLAGPDPATLPVKAPKKERPSRLAAAFVAERATDGAVLLVRRPPSGLLGGMAGPYVTEFSSKKDGATGEGAAPFSADWVDCGTAEHGFTHFLLTLEVMWAQTPHGADLPPGAFWCPRERLAGEALPTVMRKAIAAAIPDAFNSGKI</sequence>
<comment type="similarity">
    <text evidence="3 14">Belongs to the Nth/MutY family.</text>
</comment>
<evidence type="ECO:0000256" key="5">
    <source>
        <dbReference type="ARBA" id="ARBA00022023"/>
    </source>
</evidence>
<evidence type="ECO:0000256" key="9">
    <source>
        <dbReference type="ARBA" id="ARBA00022801"/>
    </source>
</evidence>
<dbReference type="SMART" id="SM00478">
    <property type="entry name" value="ENDO3c"/>
    <property type="match status" value="1"/>
</dbReference>
<keyword evidence="17" id="KW-1185">Reference proteome</keyword>
<comment type="catalytic activity">
    <reaction evidence="1 14">
        <text>Hydrolyzes free adenine bases from 7,8-dihydro-8-oxoguanine:adenine mismatched double-stranded DNA, leaving an apurinic site.</text>
        <dbReference type="EC" id="3.2.2.31"/>
    </reaction>
</comment>
<dbReference type="GO" id="GO:0046872">
    <property type="term" value="F:metal ion binding"/>
    <property type="evidence" value="ECO:0007669"/>
    <property type="project" value="UniProtKB-UniRule"/>
</dbReference>
<gene>
    <name evidence="16" type="ORF">D8780_03860</name>
</gene>
<dbReference type="AlphaFoldDB" id="A0A3L7JAF5"/>